<gene>
    <name evidence="1" type="ORF">DFA_09662</name>
</gene>
<dbReference type="KEGG" id="dfa:DFA_09662"/>
<dbReference type="Gene3D" id="2.70.130.10">
    <property type="entry name" value="Mannose-6-phosphate receptor binding domain"/>
    <property type="match status" value="1"/>
</dbReference>
<evidence type="ECO:0000313" key="1">
    <source>
        <dbReference type="EMBL" id="EGG15990.1"/>
    </source>
</evidence>
<dbReference type="AlphaFoldDB" id="F4Q890"/>
<dbReference type="Proteomes" id="UP000007797">
    <property type="component" value="Unassembled WGS sequence"/>
</dbReference>
<dbReference type="EMBL" id="GL883025">
    <property type="protein sequence ID" value="EGG15990.1"/>
    <property type="molecule type" value="Genomic_DNA"/>
</dbReference>
<name>F4Q890_CACFS</name>
<dbReference type="RefSeq" id="XP_004352315.1">
    <property type="nucleotide sequence ID" value="XM_004352263.1"/>
</dbReference>
<proteinExistence type="predicted"/>
<reference evidence="2" key="1">
    <citation type="journal article" date="2011" name="Genome Res.">
        <title>Phylogeny-wide analysis of social amoeba genomes highlights ancient origins for complex intercellular communication.</title>
        <authorList>
            <person name="Heidel A.J."/>
            <person name="Lawal H.M."/>
            <person name="Felder M."/>
            <person name="Schilde C."/>
            <person name="Helps N.R."/>
            <person name="Tunggal B."/>
            <person name="Rivero F."/>
            <person name="John U."/>
            <person name="Schleicher M."/>
            <person name="Eichinger L."/>
            <person name="Platzer M."/>
            <person name="Noegel A.A."/>
            <person name="Schaap P."/>
            <person name="Gloeckner G."/>
        </authorList>
    </citation>
    <scope>NUCLEOTIDE SEQUENCE [LARGE SCALE GENOMIC DNA]</scope>
    <source>
        <strain evidence="2">SH3</strain>
    </source>
</reference>
<sequence>MRVYNEIISVGRDNSTYIFALCDNVSTETCQTATPSQSCIVSSDNSTVRQTGVLSTVKKTLVEDGQVQYVYTAPGGGRGDNCLNRTSTYTIFCDKDIVTGNFTDLSCSYGSSNECHFNCTIRSYWACSTSSASSLSNSSIPSFSKILTIILFLLATISL</sequence>
<dbReference type="InterPro" id="IPR009011">
    <property type="entry name" value="Man6P_isomerase_rcpt-bd_dom_sf"/>
</dbReference>
<dbReference type="GeneID" id="14867903"/>
<dbReference type="SUPFAM" id="SSF50911">
    <property type="entry name" value="Mannose 6-phosphate receptor domain"/>
    <property type="match status" value="1"/>
</dbReference>
<organism evidence="1 2">
    <name type="scientific">Cavenderia fasciculata</name>
    <name type="common">Slime mold</name>
    <name type="synonym">Dictyostelium fasciculatum</name>
    <dbReference type="NCBI Taxonomy" id="261658"/>
    <lineage>
        <taxon>Eukaryota</taxon>
        <taxon>Amoebozoa</taxon>
        <taxon>Evosea</taxon>
        <taxon>Eumycetozoa</taxon>
        <taxon>Dictyostelia</taxon>
        <taxon>Acytosteliales</taxon>
        <taxon>Cavenderiaceae</taxon>
        <taxon>Cavenderia</taxon>
    </lineage>
</organism>
<evidence type="ECO:0000313" key="2">
    <source>
        <dbReference type="Proteomes" id="UP000007797"/>
    </source>
</evidence>
<accession>F4Q890</accession>
<keyword evidence="2" id="KW-1185">Reference proteome</keyword>
<protein>
    <recommendedName>
        <fullName evidence="3">MRH domain-containing protein</fullName>
    </recommendedName>
</protein>
<evidence type="ECO:0008006" key="3">
    <source>
        <dbReference type="Google" id="ProtNLM"/>
    </source>
</evidence>